<dbReference type="PANTHER" id="PTHR30363:SF4">
    <property type="entry name" value="GLYCEROL-3-PHOSPHATE REGULON REPRESSOR"/>
    <property type="match status" value="1"/>
</dbReference>
<dbReference type="Pfam" id="PF08220">
    <property type="entry name" value="HTH_DeoR"/>
    <property type="match status" value="1"/>
</dbReference>
<evidence type="ECO:0000256" key="4">
    <source>
        <dbReference type="ARBA" id="ARBA00023125"/>
    </source>
</evidence>
<dbReference type="PANTHER" id="PTHR30363">
    <property type="entry name" value="HTH-TYPE TRANSCRIPTIONAL REGULATOR SRLR-RELATED"/>
    <property type="match status" value="1"/>
</dbReference>
<sequence>MLTLERQEEILAILRRKKSATVAELSQMLYASGSTIRRDLAQMENEGLIRRSHGGAVLFESSGDEASARVREQQNRREKKIIGELGAGLVVPSSSIFIDSSSTAGAMIPALSGIAGLTVITNGLRNALLLAEDPDIRVVIACGTVRPNTGSLYGADTLSYLSRLHPDYCFISCGGVTETGISESTLEQGAIKRQMLAQSGRKVLLCDQSKFGASCLYEICPLSGIDLLVTDAPPPENIQAALRQGGVKILWPEEAKPKA</sequence>
<evidence type="ECO:0000313" key="9">
    <source>
        <dbReference type="Proteomes" id="UP000824241"/>
    </source>
</evidence>
<dbReference type="InterPro" id="IPR036390">
    <property type="entry name" value="WH_DNA-bd_sf"/>
</dbReference>
<organism evidence="8 9">
    <name type="scientific">Candidatus Faecivivens stercoravium</name>
    <dbReference type="NCBI Taxonomy" id="2840803"/>
    <lineage>
        <taxon>Bacteria</taxon>
        <taxon>Bacillati</taxon>
        <taxon>Bacillota</taxon>
        <taxon>Clostridia</taxon>
        <taxon>Eubacteriales</taxon>
        <taxon>Oscillospiraceae</taxon>
        <taxon>Oscillospiraceae incertae sedis</taxon>
        <taxon>Candidatus Faecivivens</taxon>
    </lineage>
</organism>
<dbReference type="InterPro" id="IPR014036">
    <property type="entry name" value="DeoR-like_C"/>
</dbReference>
<comment type="function">
    <text evidence="6">Repressor of the lactose catabolism operon. Galactose-6-phosphate is the inducer.</text>
</comment>
<evidence type="ECO:0000256" key="5">
    <source>
        <dbReference type="ARBA" id="ARBA00023163"/>
    </source>
</evidence>
<keyword evidence="4" id="KW-0238">DNA-binding</keyword>
<keyword evidence="3" id="KW-0805">Transcription regulation</keyword>
<name>A0A9D1J5A6_9FIRM</name>
<dbReference type="SUPFAM" id="SSF100950">
    <property type="entry name" value="NagB/RpiA/CoA transferase-like"/>
    <property type="match status" value="1"/>
</dbReference>
<reference evidence="8" key="2">
    <citation type="journal article" date="2021" name="PeerJ">
        <title>Extensive microbial diversity within the chicken gut microbiome revealed by metagenomics and culture.</title>
        <authorList>
            <person name="Gilroy R."/>
            <person name="Ravi A."/>
            <person name="Getino M."/>
            <person name="Pursley I."/>
            <person name="Horton D.L."/>
            <person name="Alikhan N.F."/>
            <person name="Baker D."/>
            <person name="Gharbi K."/>
            <person name="Hall N."/>
            <person name="Watson M."/>
            <person name="Adriaenssens E.M."/>
            <person name="Foster-Nyarko E."/>
            <person name="Jarju S."/>
            <person name="Secka A."/>
            <person name="Antonio M."/>
            <person name="Oren A."/>
            <person name="Chaudhuri R.R."/>
            <person name="La Ragione R."/>
            <person name="Hildebrand F."/>
            <person name="Pallen M.J."/>
        </authorList>
    </citation>
    <scope>NUCLEOTIDE SEQUENCE</scope>
    <source>
        <strain evidence="8">CHK189-12415</strain>
    </source>
</reference>
<evidence type="ECO:0000256" key="1">
    <source>
        <dbReference type="ARBA" id="ARBA00021390"/>
    </source>
</evidence>
<evidence type="ECO:0000256" key="3">
    <source>
        <dbReference type="ARBA" id="ARBA00023015"/>
    </source>
</evidence>
<gene>
    <name evidence="8" type="ORF">IAB37_07210</name>
</gene>
<dbReference type="GO" id="GO:0003700">
    <property type="term" value="F:DNA-binding transcription factor activity"/>
    <property type="evidence" value="ECO:0007669"/>
    <property type="project" value="InterPro"/>
</dbReference>
<dbReference type="SMART" id="SM01134">
    <property type="entry name" value="DeoRC"/>
    <property type="match status" value="1"/>
</dbReference>
<reference evidence="8" key="1">
    <citation type="submission" date="2020-10" db="EMBL/GenBank/DDBJ databases">
        <authorList>
            <person name="Gilroy R."/>
        </authorList>
    </citation>
    <scope>NUCLEOTIDE SEQUENCE</scope>
    <source>
        <strain evidence="8">CHK189-12415</strain>
    </source>
</reference>
<accession>A0A9D1J5A6</accession>
<feature type="domain" description="HTH deoR-type" evidence="7">
    <location>
        <begin position="3"/>
        <end position="58"/>
    </location>
</feature>
<evidence type="ECO:0000256" key="2">
    <source>
        <dbReference type="ARBA" id="ARBA00022491"/>
    </source>
</evidence>
<dbReference type="PROSITE" id="PS51000">
    <property type="entry name" value="HTH_DEOR_2"/>
    <property type="match status" value="1"/>
</dbReference>
<dbReference type="SMART" id="SM00420">
    <property type="entry name" value="HTH_DEOR"/>
    <property type="match status" value="1"/>
</dbReference>
<dbReference type="InterPro" id="IPR050313">
    <property type="entry name" value="Carb_Metab_HTH_regulators"/>
</dbReference>
<dbReference type="AlphaFoldDB" id="A0A9D1J5A6"/>
<protein>
    <recommendedName>
        <fullName evidence="1">Lactose phosphotransferase system repressor</fullName>
    </recommendedName>
</protein>
<dbReference type="InterPro" id="IPR036388">
    <property type="entry name" value="WH-like_DNA-bd_sf"/>
</dbReference>
<evidence type="ECO:0000313" key="8">
    <source>
        <dbReference type="EMBL" id="HIR61343.1"/>
    </source>
</evidence>
<dbReference type="SUPFAM" id="SSF46785">
    <property type="entry name" value="Winged helix' DNA-binding domain"/>
    <property type="match status" value="1"/>
</dbReference>
<dbReference type="GO" id="GO:0003677">
    <property type="term" value="F:DNA binding"/>
    <property type="evidence" value="ECO:0007669"/>
    <property type="project" value="UniProtKB-KW"/>
</dbReference>
<dbReference type="Gene3D" id="1.10.10.10">
    <property type="entry name" value="Winged helix-like DNA-binding domain superfamily/Winged helix DNA-binding domain"/>
    <property type="match status" value="1"/>
</dbReference>
<evidence type="ECO:0000259" key="7">
    <source>
        <dbReference type="PROSITE" id="PS51000"/>
    </source>
</evidence>
<keyword evidence="5" id="KW-0804">Transcription</keyword>
<dbReference type="Proteomes" id="UP000824241">
    <property type="component" value="Unassembled WGS sequence"/>
</dbReference>
<dbReference type="EMBL" id="DVHA01000231">
    <property type="protein sequence ID" value="HIR61343.1"/>
    <property type="molecule type" value="Genomic_DNA"/>
</dbReference>
<dbReference type="PRINTS" id="PR00037">
    <property type="entry name" value="HTHLACR"/>
</dbReference>
<dbReference type="InterPro" id="IPR037171">
    <property type="entry name" value="NagB/RpiA_transferase-like"/>
</dbReference>
<evidence type="ECO:0000256" key="6">
    <source>
        <dbReference type="ARBA" id="ARBA00024937"/>
    </source>
</evidence>
<proteinExistence type="predicted"/>
<comment type="caution">
    <text evidence="8">The sequence shown here is derived from an EMBL/GenBank/DDBJ whole genome shotgun (WGS) entry which is preliminary data.</text>
</comment>
<dbReference type="PROSITE" id="PS00894">
    <property type="entry name" value="HTH_DEOR_1"/>
    <property type="match status" value="1"/>
</dbReference>
<dbReference type="Pfam" id="PF00455">
    <property type="entry name" value="DeoRC"/>
    <property type="match status" value="1"/>
</dbReference>
<keyword evidence="2" id="KW-0678">Repressor</keyword>
<dbReference type="InterPro" id="IPR018356">
    <property type="entry name" value="Tscrpt_reg_HTH_DeoR_CS"/>
</dbReference>
<dbReference type="InterPro" id="IPR001034">
    <property type="entry name" value="DeoR_HTH"/>
</dbReference>